<keyword evidence="3" id="KW-1185">Reference proteome</keyword>
<evidence type="ECO:0000313" key="2">
    <source>
        <dbReference type="EMBL" id="SHE33822.1"/>
    </source>
</evidence>
<dbReference type="SUPFAM" id="SSF47413">
    <property type="entry name" value="lambda repressor-like DNA-binding domains"/>
    <property type="match status" value="1"/>
</dbReference>
<dbReference type="GO" id="GO:0003677">
    <property type="term" value="F:DNA binding"/>
    <property type="evidence" value="ECO:0007669"/>
    <property type="project" value="InterPro"/>
</dbReference>
<evidence type="ECO:0000259" key="1">
    <source>
        <dbReference type="PROSITE" id="PS50943"/>
    </source>
</evidence>
<proteinExistence type="predicted"/>
<dbReference type="SMART" id="SM00530">
    <property type="entry name" value="HTH_XRE"/>
    <property type="match status" value="1"/>
</dbReference>
<dbReference type="RefSeq" id="WP_072954277.1">
    <property type="nucleotide sequence ID" value="NZ_FQUH01000001.1"/>
</dbReference>
<dbReference type="Proteomes" id="UP000184159">
    <property type="component" value="Unassembled WGS sequence"/>
</dbReference>
<gene>
    <name evidence="2" type="ORF">SAMN02745781_00112</name>
</gene>
<feature type="domain" description="HTH cro/C1-type" evidence="1">
    <location>
        <begin position="24"/>
        <end position="69"/>
    </location>
</feature>
<dbReference type="CDD" id="cd00093">
    <property type="entry name" value="HTH_XRE"/>
    <property type="match status" value="1"/>
</dbReference>
<sequence length="115" mass="13528">MTYTPDDLEALYHVWMSQKARMHLTQMEVAKQLGLTQIQLSNILRGREPLTQQFVQSFCRYLHVDPYQFMPSLIKQQREGQQQVKLVNRVIIDGDIDSVYVDGNQVVIEYRSLVR</sequence>
<name>A0A1M4SNT4_VIBGA</name>
<dbReference type="Pfam" id="PF13560">
    <property type="entry name" value="HTH_31"/>
    <property type="match status" value="1"/>
</dbReference>
<accession>A0A1M4SNT4</accession>
<dbReference type="PROSITE" id="PS50943">
    <property type="entry name" value="HTH_CROC1"/>
    <property type="match status" value="1"/>
</dbReference>
<dbReference type="Gene3D" id="1.10.260.40">
    <property type="entry name" value="lambda repressor-like DNA-binding domains"/>
    <property type="match status" value="1"/>
</dbReference>
<reference evidence="3" key="1">
    <citation type="submission" date="2016-11" db="EMBL/GenBank/DDBJ databases">
        <authorList>
            <person name="Varghese N."/>
            <person name="Submissions S."/>
        </authorList>
    </citation>
    <scope>NUCLEOTIDE SEQUENCE [LARGE SCALE GENOMIC DNA]</scope>
    <source>
        <strain evidence="3">DSM 21264</strain>
    </source>
</reference>
<dbReference type="EMBL" id="FQUH01000001">
    <property type="protein sequence ID" value="SHE33822.1"/>
    <property type="molecule type" value="Genomic_DNA"/>
</dbReference>
<organism evidence="2 3">
    <name type="scientific">Vibrio gazogenes DSM 21264 = NBRC 103151</name>
    <dbReference type="NCBI Taxonomy" id="1123492"/>
    <lineage>
        <taxon>Bacteria</taxon>
        <taxon>Pseudomonadati</taxon>
        <taxon>Pseudomonadota</taxon>
        <taxon>Gammaproteobacteria</taxon>
        <taxon>Vibrionales</taxon>
        <taxon>Vibrionaceae</taxon>
        <taxon>Vibrio</taxon>
    </lineage>
</organism>
<dbReference type="InterPro" id="IPR010982">
    <property type="entry name" value="Lambda_DNA-bd_dom_sf"/>
</dbReference>
<dbReference type="InterPro" id="IPR001387">
    <property type="entry name" value="Cro/C1-type_HTH"/>
</dbReference>
<protein>
    <submittedName>
        <fullName evidence="2">Helix-turn-helix domain-containing protein</fullName>
    </submittedName>
</protein>
<evidence type="ECO:0000313" key="3">
    <source>
        <dbReference type="Proteomes" id="UP000184159"/>
    </source>
</evidence>
<dbReference type="AlphaFoldDB" id="A0A1M4SNT4"/>